<evidence type="ECO:0000256" key="10">
    <source>
        <dbReference type="ARBA" id="ARBA00048336"/>
    </source>
</evidence>
<evidence type="ECO:0000313" key="14">
    <source>
        <dbReference type="EMBL" id="KAK1374076.1"/>
    </source>
</evidence>
<proteinExistence type="inferred from homology"/>
<dbReference type="InterPro" id="IPR038534">
    <property type="entry name" value="Rtr1/RPAP2_sf"/>
</dbReference>
<comment type="subcellular location">
    <subcellularLocation>
        <location evidence="1 12">Nucleus</location>
    </subcellularLocation>
</comment>
<keyword evidence="7 12" id="KW-0904">Protein phosphatase</keyword>
<dbReference type="PANTHER" id="PTHR14732:SF0">
    <property type="entry name" value="RNA POLYMERASE II SUBUNIT B1 CTD PHOSPHATASE RPAP2-RELATED"/>
    <property type="match status" value="1"/>
</dbReference>
<protein>
    <recommendedName>
        <fullName evidence="12">RNA polymerase II subunit B1 CTD phosphatase RPAP2 homolog</fullName>
        <ecNumber evidence="12">3.1.3.16</ecNumber>
    </recommendedName>
</protein>
<dbReference type="Pfam" id="PF04181">
    <property type="entry name" value="RPAP2_Rtr1"/>
    <property type="match status" value="1"/>
</dbReference>
<evidence type="ECO:0000313" key="15">
    <source>
        <dbReference type="Proteomes" id="UP001237642"/>
    </source>
</evidence>
<name>A0AAD8HVM6_9APIA</name>
<dbReference type="InterPro" id="IPR039693">
    <property type="entry name" value="Rtr1/RPAP2"/>
</dbReference>
<feature type="domain" description="RTR1-type" evidence="13">
    <location>
        <begin position="32"/>
        <end position="118"/>
    </location>
</feature>
<comment type="function">
    <text evidence="12">Putative RNA polymerase II subunit B1 C-terminal domain (CTD) phosphatase involved in RNA polymerase II transcription regulation.</text>
</comment>
<dbReference type="GO" id="GO:0043175">
    <property type="term" value="F:RNA polymerase core enzyme binding"/>
    <property type="evidence" value="ECO:0007669"/>
    <property type="project" value="UniProtKB-UniRule"/>
</dbReference>
<dbReference type="AlphaFoldDB" id="A0AAD8HVM6"/>
<evidence type="ECO:0000256" key="1">
    <source>
        <dbReference type="ARBA" id="ARBA00004123"/>
    </source>
</evidence>
<keyword evidence="5 12" id="KW-0378">Hydrolase</keyword>
<dbReference type="Proteomes" id="UP001237642">
    <property type="component" value="Unassembled WGS sequence"/>
</dbReference>
<organism evidence="14 15">
    <name type="scientific">Heracleum sosnowskyi</name>
    <dbReference type="NCBI Taxonomy" id="360622"/>
    <lineage>
        <taxon>Eukaryota</taxon>
        <taxon>Viridiplantae</taxon>
        <taxon>Streptophyta</taxon>
        <taxon>Embryophyta</taxon>
        <taxon>Tracheophyta</taxon>
        <taxon>Spermatophyta</taxon>
        <taxon>Magnoliopsida</taxon>
        <taxon>eudicotyledons</taxon>
        <taxon>Gunneridae</taxon>
        <taxon>Pentapetalae</taxon>
        <taxon>asterids</taxon>
        <taxon>campanulids</taxon>
        <taxon>Apiales</taxon>
        <taxon>Apiaceae</taxon>
        <taxon>Apioideae</taxon>
        <taxon>apioid superclade</taxon>
        <taxon>Tordylieae</taxon>
        <taxon>Tordyliinae</taxon>
        <taxon>Heracleum</taxon>
    </lineage>
</organism>
<dbReference type="PANTHER" id="PTHR14732">
    <property type="entry name" value="RNA POLYMERASE II SUBUNIT B1 CTD PHOSPHATASE RPAP2-RELATED"/>
    <property type="match status" value="1"/>
</dbReference>
<comment type="catalytic activity">
    <reaction evidence="10 12">
        <text>O-phospho-L-threonyl-[protein] + H2O = L-threonyl-[protein] + phosphate</text>
        <dbReference type="Rhea" id="RHEA:47004"/>
        <dbReference type="Rhea" id="RHEA-COMP:11060"/>
        <dbReference type="Rhea" id="RHEA-COMP:11605"/>
        <dbReference type="ChEBI" id="CHEBI:15377"/>
        <dbReference type="ChEBI" id="CHEBI:30013"/>
        <dbReference type="ChEBI" id="CHEBI:43474"/>
        <dbReference type="ChEBI" id="CHEBI:61977"/>
        <dbReference type="EC" id="3.1.3.16"/>
    </reaction>
</comment>
<keyword evidence="15" id="KW-1185">Reference proteome</keyword>
<dbReference type="InterPro" id="IPR007308">
    <property type="entry name" value="Rtr1/RPAP2_dom"/>
</dbReference>
<sequence length="646" mass="70724">MANKALVSVADTIYELQKHLLETIQTETQLHAAGSLMSKNDFKHVITERSIAKSCGYPLCPNPLSSNYVKSKGKYHISLREHRVYDLEEMRMYCSTKCLVESKAFLGTLEEERSTVLDESKIAEILGLFGEKGSGGLGKRGDGGEELRIKENVEVEHGSVVVGDANAIEGYVPKSSREVDGKNRKQVKPTKKKPAKKLDMNFGEFDFMSAIITQDEYTASKVVSQVIANGSGSEVIGSKREVRIEEIDDWTVALGASSERASSSSKSECEELKQEGSVVNMIDNLRISDVSGSVCQGGAGVNVIEAEKGAHSGNTADCNVDMLKTSLKSSSSKNVTRSVTWADEKSAGTRRFCEVSELQGTKQDSGGLNQTNTEEYDSLRLVSAEACALALSQAAEAVASGDSDVPDAVSEAGIIVMPPPVYEEPIDAEMEMDLEPAAIKWPNKQGITASDFFDNSDDSWYDDAPEGFSLNLSPFASMYMSLFSWMSSSSLAYIYGRDESSHEEYLSVNGREYPRRVIAMDSRSSEIKLAVDGFLSQTLPELVSDLRLRVPVSTLEKGMSNLLNTMSFMDPVPPFRTKQWHVIIFLFLDALSVSRVPSIAPYMTSKRYFLQKVLAGANISEEEYGLMKDLVLPLGRVPYFSAQSGG</sequence>
<dbReference type="EC" id="3.1.3.16" evidence="12"/>
<evidence type="ECO:0000256" key="7">
    <source>
        <dbReference type="ARBA" id="ARBA00022912"/>
    </source>
</evidence>
<evidence type="ECO:0000256" key="6">
    <source>
        <dbReference type="ARBA" id="ARBA00022833"/>
    </source>
</evidence>
<evidence type="ECO:0000256" key="2">
    <source>
        <dbReference type="ARBA" id="ARBA00005676"/>
    </source>
</evidence>
<dbReference type="Gene3D" id="1.25.40.820">
    <property type="match status" value="1"/>
</dbReference>
<evidence type="ECO:0000256" key="5">
    <source>
        <dbReference type="ARBA" id="ARBA00022801"/>
    </source>
</evidence>
<reference evidence="14" key="1">
    <citation type="submission" date="2023-02" db="EMBL/GenBank/DDBJ databases">
        <title>Genome of toxic invasive species Heracleum sosnowskyi carries increased number of genes despite the absence of recent whole-genome duplications.</title>
        <authorList>
            <person name="Schelkunov M."/>
            <person name="Shtratnikova V."/>
            <person name="Makarenko M."/>
            <person name="Klepikova A."/>
            <person name="Omelchenko D."/>
            <person name="Novikova G."/>
            <person name="Obukhova E."/>
            <person name="Bogdanov V."/>
            <person name="Penin A."/>
            <person name="Logacheva M."/>
        </authorList>
    </citation>
    <scope>NUCLEOTIDE SEQUENCE</scope>
    <source>
        <strain evidence="14">Hsosn_3</strain>
        <tissue evidence="14">Leaf</tissue>
    </source>
</reference>
<evidence type="ECO:0000256" key="4">
    <source>
        <dbReference type="ARBA" id="ARBA00022771"/>
    </source>
</evidence>
<accession>A0AAD8HVM6</accession>
<comment type="similarity">
    <text evidence="2 11 12">Belongs to the RPAP2 family.</text>
</comment>
<evidence type="ECO:0000256" key="3">
    <source>
        <dbReference type="ARBA" id="ARBA00022723"/>
    </source>
</evidence>
<dbReference type="PROSITE" id="PS51479">
    <property type="entry name" value="ZF_RTR1"/>
    <property type="match status" value="1"/>
</dbReference>
<dbReference type="EMBL" id="JAUIZM010000007">
    <property type="protein sequence ID" value="KAK1374076.1"/>
    <property type="molecule type" value="Genomic_DNA"/>
</dbReference>
<keyword evidence="3 12" id="KW-0479">Metal-binding</keyword>
<evidence type="ECO:0000259" key="13">
    <source>
        <dbReference type="PROSITE" id="PS51479"/>
    </source>
</evidence>
<keyword evidence="4 12" id="KW-0863">Zinc-finger</keyword>
<comment type="catalytic activity">
    <reaction evidence="9 12">
        <text>O-phospho-L-seryl-[protein] + H2O = L-seryl-[protein] + phosphate</text>
        <dbReference type="Rhea" id="RHEA:20629"/>
        <dbReference type="Rhea" id="RHEA-COMP:9863"/>
        <dbReference type="Rhea" id="RHEA-COMP:11604"/>
        <dbReference type="ChEBI" id="CHEBI:15377"/>
        <dbReference type="ChEBI" id="CHEBI:29999"/>
        <dbReference type="ChEBI" id="CHEBI:43474"/>
        <dbReference type="ChEBI" id="CHEBI:83421"/>
        <dbReference type="EC" id="3.1.3.16"/>
    </reaction>
</comment>
<evidence type="ECO:0000256" key="8">
    <source>
        <dbReference type="ARBA" id="ARBA00023242"/>
    </source>
</evidence>
<reference evidence="14" key="2">
    <citation type="submission" date="2023-05" db="EMBL/GenBank/DDBJ databases">
        <authorList>
            <person name="Schelkunov M.I."/>
        </authorList>
    </citation>
    <scope>NUCLEOTIDE SEQUENCE</scope>
    <source>
        <strain evidence="14">Hsosn_3</strain>
        <tissue evidence="14">Leaf</tissue>
    </source>
</reference>
<evidence type="ECO:0000256" key="12">
    <source>
        <dbReference type="RuleBase" id="RU367080"/>
    </source>
</evidence>
<dbReference type="GO" id="GO:0005634">
    <property type="term" value="C:nucleus"/>
    <property type="evidence" value="ECO:0007669"/>
    <property type="project" value="UniProtKB-SubCell"/>
</dbReference>
<keyword evidence="6 12" id="KW-0862">Zinc</keyword>
<dbReference type="GO" id="GO:0008420">
    <property type="term" value="F:RNA polymerase II CTD heptapeptide repeat phosphatase activity"/>
    <property type="evidence" value="ECO:0007669"/>
    <property type="project" value="UniProtKB-UniRule"/>
</dbReference>
<dbReference type="GO" id="GO:0005737">
    <property type="term" value="C:cytoplasm"/>
    <property type="evidence" value="ECO:0007669"/>
    <property type="project" value="TreeGrafter"/>
</dbReference>
<comment type="caution">
    <text evidence="14">The sequence shown here is derived from an EMBL/GenBank/DDBJ whole genome shotgun (WGS) entry which is preliminary data.</text>
</comment>
<keyword evidence="8 12" id="KW-0539">Nucleus</keyword>
<dbReference type="GO" id="GO:0008270">
    <property type="term" value="F:zinc ion binding"/>
    <property type="evidence" value="ECO:0007669"/>
    <property type="project" value="UniProtKB-KW"/>
</dbReference>
<gene>
    <name evidence="14" type="ORF">POM88_030269</name>
</gene>
<evidence type="ECO:0000256" key="11">
    <source>
        <dbReference type="PROSITE-ProRule" id="PRU00812"/>
    </source>
</evidence>
<evidence type="ECO:0000256" key="9">
    <source>
        <dbReference type="ARBA" id="ARBA00047761"/>
    </source>
</evidence>